<evidence type="ECO:0000313" key="8">
    <source>
        <dbReference type="Proteomes" id="UP000003853"/>
    </source>
</evidence>
<reference evidence="8" key="1">
    <citation type="submission" date="2008-06" db="EMBL/GenBank/DDBJ databases">
        <title>Permanent draft sequence of Lactobacillus reuteri 100-23.</title>
        <authorList>
            <consortium name="US DOE Joint Genome Institute"/>
            <person name="Copeland A."/>
            <person name="Lucas S."/>
            <person name="Lapidus A."/>
            <person name="Barry K."/>
            <person name="Detter J.C."/>
            <person name="Glavina del Rio T."/>
            <person name="Hammon N."/>
            <person name="Israni S."/>
            <person name="Dalin E."/>
            <person name="Tice H."/>
            <person name="Pitluck S."/>
            <person name="Sun H."/>
            <person name="Schmutz J."/>
            <person name="Larimer F."/>
            <person name="Land M."/>
            <person name="Hauser L."/>
            <person name="Walter J."/>
            <person name="Heng N.C.K."/>
            <person name="Tannock G.W."/>
            <person name="Richardson P."/>
        </authorList>
    </citation>
    <scope>NUCLEOTIDE SEQUENCE [LARGE SCALE GENOMIC DNA]</scope>
    <source>
        <strain evidence="8">DSM 17509 / CIP 109821 / 100-23</strain>
    </source>
</reference>
<dbReference type="eggNOG" id="COG2849">
    <property type="taxonomic scope" value="Bacteria"/>
</dbReference>
<gene>
    <name evidence="7" type="ORF">Lreu23DRAFT_4261</name>
</gene>
<keyword evidence="2" id="KW-0677">Repeat</keyword>
<accession>B3XNT4</accession>
<evidence type="ECO:0000256" key="3">
    <source>
        <dbReference type="SAM" id="MobiDB-lite"/>
    </source>
</evidence>
<dbReference type="EMBL" id="AAPZ02000001">
    <property type="protein sequence ID" value="EDX42742.1"/>
    <property type="molecule type" value="Genomic_DNA"/>
</dbReference>
<proteinExistence type="predicted"/>
<dbReference type="PATRIC" id="fig|349123.13.peg.1265"/>
<evidence type="ECO:0000256" key="1">
    <source>
        <dbReference type="ARBA" id="ARBA00022729"/>
    </source>
</evidence>
<feature type="domain" description="Mub B2-like" evidence="6">
    <location>
        <begin position="712"/>
        <end position="803"/>
    </location>
</feature>
<protein>
    <submittedName>
        <fullName evidence="7">Lipoprotein</fullName>
    </submittedName>
</protein>
<dbReference type="NCBIfam" id="TIGR03715">
    <property type="entry name" value="KxYKxGKxW"/>
    <property type="match status" value="1"/>
</dbReference>
<feature type="domain" description="MucBP" evidence="5">
    <location>
        <begin position="1163"/>
        <end position="1205"/>
    </location>
</feature>
<sequence>MRKEHKKLYKAGKNWLTATITVTAVTFMGVQTAHADTSAENSTSAQVVSTNDSGVAHTPSEGNSHENDGIIATPTPASAEENSVQTGSSTTVNDQQASPQVDSNIYGTVNVKDWDYENNSDIFNLTGYHGQDTRHIVVPNLNDFNDAGIEIGQTTSVGISSTLTKNLVSQSIAFAISKTSGEYNNKVIATDNDWSSVFANTGLVNADLSNLDTRNITDMSYLFNSSKGLKTIGDLSQWDTSHVNKMGFMFSGTSMLQTAGSIGQWDTSNVTSMWGMFNESSINTKGIGQWNTSNVTDMSWMFQNYKGMWGELSSWDVSNVKDMHGMFAYPNQIDQMSNPGDLTKWRVANGANLNEMMDASVPFYKVVASNENGVIPNQVTIKDNSGNVLAIIDTPTIYYTNKSVKSAVDEIVQAEVDKLNKSAKISYGIPKIVSSKDDDYSIANAVYVVGNEQSGSINYVDQDSKIVKTDTISGNVGDTINLSISLPDGYELADNNEKLPTKVTVTNSGIPAITVKVKHQTVSLDPWNLPAGYDQNQFVREVTRTIIINTPQQKNNPIIQKVTISRYGTLDQVTKKVTFGDWSTSQFESMDVPSILGYKLDQNTISAEKVDSNSKNSTITINAVPLEQTLNISYRDGMQLVSQETLKGKTGETIKLTSCLHLPAGYQINHFFPPKEDYTFKAGDDSITVDLEHIISHFDNKTPDDQLPSGITPADFQKQVTRTITINRPHKEPEVYVQTSNLTRQGDYDQVTKQITYSDWSTGTFKSYTAPIISGYVATEPVINSLEVNYNTENQYVVVNYIADSQTGSINYVDQDGKVIKTDTISGNIGDTINLNISLPDGYEIDDSDTDLPTTVTVTASGIPTITINVKHQIVYIDQWDIPAGYDKSQFLREVTRTIVINAPQQKPKDIVQSVRIYRNATLDKVTKKVTFGDWRTSEFRAVNIPSVPGYKPDQSVVPLEKVDSDTKNSKIEINYTPLEQTVTVYYFGMVMGPIKTDYISGKTGQTIEYQVKLPQGYKLASSQSAKVSYTFTGYDHQSMSIYIEPIIMHLDSTTPANKLPDNFKLSDFSKTITRTITLEMPNGKPQEVKQEVTLTRAADYNEGTKEANYTNWTTGKFNLYKAPVIQGYIATQPVVNSMQIDHDTDDQFVVINYIANRQYSHINYIDEDGKVIKTDTVSGVVGTSIPVKIVIPDGYELANKDEQLPTTIKIDNDQLQDLTIKVKKIASPSQSADNQVPQDHTTQNNQINFNQGWLDNYGLTQNKDGLSQIKASGWHAVGQSNQDSYRYMIVYDNTLGHEIARQKLIPVIRNDVRQAYSNITNSNYSGFDMTINIPTSAINHSLSLVARYSDDAVNGEGQHVDYWFGPLKMDDSNQGYLDSIESDGKTVTISGWHATNQAANRPYHYIIAFDQTLGHEIARQKVESVQRPDVAKVYGKIANAINSGYSAKFNLTSQYFNDNIQFLSRWTDDPNGNGNSVDYWFNPVNRINRANLDSVDLSSGELKVTGWHATDMSEFEPNHFLIVFDNTTGQQVASQKVELESSADVAKVYSDTRTANHSRFNFNFGALNLQPGHNYSLVSRYSTDGNGNGNDGAHTDSWLNMGIFSQKAHNLDSTVLNGNTLTFQGWMADDQATIKRYPYAILLQNGKEIARQQLDLTTRPDVAKVYPRLYQSKKSGFNASFKLPTVSLDNLQLVLRYTDSKDGNGNPSDTWININRGMIKKI</sequence>
<dbReference type="Pfam" id="PF19258">
    <property type="entry name" value="KxYKxGKxW_sig"/>
    <property type="match status" value="1"/>
</dbReference>
<feature type="region of interest" description="Disordered" evidence="3">
    <location>
        <begin position="36"/>
        <end position="101"/>
    </location>
</feature>
<feature type="chain" id="PRO_5002800050" evidence="4">
    <location>
        <begin position="36"/>
        <end position="1723"/>
    </location>
</feature>
<dbReference type="NCBIfam" id="TIGR02167">
    <property type="entry name" value="Liste_lipo_26"/>
    <property type="match status" value="1"/>
</dbReference>
<dbReference type="eggNOG" id="COG3266">
    <property type="taxonomic scope" value="Bacteria"/>
</dbReference>
<dbReference type="Proteomes" id="UP000003853">
    <property type="component" value="Unassembled WGS sequence"/>
</dbReference>
<evidence type="ECO:0000259" key="6">
    <source>
        <dbReference type="Pfam" id="PF17966"/>
    </source>
</evidence>
<evidence type="ECO:0000259" key="5">
    <source>
        <dbReference type="Pfam" id="PF06458"/>
    </source>
</evidence>
<feature type="domain" description="MucBP" evidence="5">
    <location>
        <begin position="810"/>
        <end position="859"/>
    </location>
</feature>
<feature type="signal peptide" evidence="4">
    <location>
        <begin position="1"/>
        <end position="35"/>
    </location>
</feature>
<dbReference type="InterPro" id="IPR041495">
    <property type="entry name" value="Mub_B2"/>
</dbReference>
<dbReference type="RefSeq" id="WP_003664358.1">
    <property type="nucleotide sequence ID" value="NZ_AAPZ02000001.1"/>
</dbReference>
<feature type="domain" description="MucBP" evidence="5">
    <location>
        <begin position="457"/>
        <end position="506"/>
    </location>
</feature>
<name>B3XNT4_LIMR1</name>
<dbReference type="InterPro" id="IPR011889">
    <property type="entry name" value="Liste_lipo_26"/>
</dbReference>
<feature type="domain" description="Mub B2-like" evidence="6">
    <location>
        <begin position="1067"/>
        <end position="1157"/>
    </location>
</feature>
<feature type="compositionally biased region" description="Polar residues" evidence="3">
    <location>
        <begin position="36"/>
        <end position="53"/>
    </location>
</feature>
<dbReference type="Pfam" id="PF03382">
    <property type="entry name" value="DUF285"/>
    <property type="match status" value="1"/>
</dbReference>
<organism evidence="7 8">
    <name type="scientific">Limosilactobacillus reuteri subsp. rodentium (strain DSM 17509 / CIP 109821 / 100-23)</name>
    <name type="common">Lactobacillus reuteri</name>
    <dbReference type="NCBI Taxonomy" id="349123"/>
    <lineage>
        <taxon>Bacteria</taxon>
        <taxon>Bacillati</taxon>
        <taxon>Bacillota</taxon>
        <taxon>Bacilli</taxon>
        <taxon>Lactobacillales</taxon>
        <taxon>Lactobacillaceae</taxon>
        <taxon>Limosilactobacillus</taxon>
    </lineage>
</organism>
<evidence type="ECO:0000256" key="2">
    <source>
        <dbReference type="ARBA" id="ARBA00022737"/>
    </source>
</evidence>
<keyword evidence="7" id="KW-0449">Lipoprotein</keyword>
<dbReference type="InterPro" id="IPR022263">
    <property type="entry name" value="KxYKxGKxW"/>
</dbReference>
<dbReference type="Pfam" id="PF06458">
    <property type="entry name" value="MucBP"/>
    <property type="match status" value="3"/>
</dbReference>
<feature type="domain" description="Mub B2-like" evidence="6">
    <location>
        <begin position="888"/>
        <end position="979"/>
    </location>
</feature>
<dbReference type="Pfam" id="PF17966">
    <property type="entry name" value="Muc_B2"/>
    <property type="match status" value="4"/>
</dbReference>
<evidence type="ECO:0000256" key="4">
    <source>
        <dbReference type="SAM" id="SignalP"/>
    </source>
</evidence>
<keyword evidence="1 4" id="KW-0732">Signal</keyword>
<dbReference type="InterPro" id="IPR005046">
    <property type="entry name" value="DUF285"/>
</dbReference>
<dbReference type="InterPro" id="IPR009459">
    <property type="entry name" value="MucBP_dom"/>
</dbReference>
<comment type="caution">
    <text evidence="7">The sequence shown here is derived from an EMBL/GenBank/DDBJ whole genome shotgun (WGS) entry which is preliminary data.</text>
</comment>
<dbReference type="Gene3D" id="3.10.20.320">
    <property type="entry name" value="Putative peptidoglycan bound protein (lpxtg motif)"/>
    <property type="match status" value="5"/>
</dbReference>
<feature type="compositionally biased region" description="Polar residues" evidence="3">
    <location>
        <begin position="80"/>
        <end position="101"/>
    </location>
</feature>
<dbReference type="Gene3D" id="2.60.40.4300">
    <property type="match status" value="4"/>
</dbReference>
<feature type="domain" description="Mub B2-like" evidence="6">
    <location>
        <begin position="534"/>
        <end position="623"/>
    </location>
</feature>
<evidence type="ECO:0000313" key="7">
    <source>
        <dbReference type="EMBL" id="EDX42742.1"/>
    </source>
</evidence>